<evidence type="ECO:0000256" key="4">
    <source>
        <dbReference type="ARBA" id="ARBA00023054"/>
    </source>
</evidence>
<dbReference type="SMART" id="SM00755">
    <property type="entry name" value="Grip"/>
    <property type="match status" value="1"/>
</dbReference>
<evidence type="ECO:0000256" key="2">
    <source>
        <dbReference type="ARBA" id="ARBA00004496"/>
    </source>
</evidence>
<keyword evidence="3" id="KW-0963">Cytoplasm</keyword>
<evidence type="ECO:0000256" key="1">
    <source>
        <dbReference type="ARBA" id="ARBA00004184"/>
    </source>
</evidence>
<accession>A0A914Y4S5</accession>
<keyword evidence="5" id="KW-0472">Membrane</keyword>
<comment type="subcellular location">
    <subcellularLocation>
        <location evidence="2">Cytoplasm</location>
    </subcellularLocation>
    <subcellularLocation>
        <location evidence="1">Endomembrane system</location>
        <topology evidence="1">Peripheral membrane protein</topology>
    </subcellularLocation>
</comment>
<protein>
    <submittedName>
        <fullName evidence="10">GRIP domain-containing protein</fullName>
    </submittedName>
</protein>
<name>A0A914Y4S5_9BILA</name>
<reference evidence="10" key="1">
    <citation type="submission" date="2022-11" db="UniProtKB">
        <authorList>
            <consortium name="WormBaseParasite"/>
        </authorList>
    </citation>
    <scope>IDENTIFICATION</scope>
</reference>
<proteinExistence type="predicted"/>
<dbReference type="WBParaSite" id="PSU_v2.g15200.t1">
    <property type="protein sequence ID" value="PSU_v2.g15200.t1"/>
    <property type="gene ID" value="PSU_v2.g15200"/>
</dbReference>
<evidence type="ECO:0000256" key="7">
    <source>
        <dbReference type="SAM" id="MobiDB-lite"/>
    </source>
</evidence>
<dbReference type="PROSITE" id="PS50913">
    <property type="entry name" value="GRIP"/>
    <property type="match status" value="1"/>
</dbReference>
<sequence length="617" mass="70732">MNATDLGKQCEEQQKQILNYEKKLKDVVRAYKNLEAEKKALEVALEAISSPEAGETSTTKDASESESEEGKIEALKRAITTLTAKNEQLQEQLDKLKQISESANMQKKLKERLKQSEIEREKMLADHGAVLAEMQTRYAKERTHAEQMEKQIADVYKKLQNAEEQNKKMKLLEKEVAEWKHKAEGTPSVRVLREELENVKKAHKQEIETIQQRYNQSGKLDGDKNSRIAALEQRVQELTEEGATTMQEKADLLNAIESLEKNLQFLMKESDSLKKAQRRLSMEVDDKCLSLPKMGSTNFYESSLPTVESQTALSDNETFGSNCNGCESAQKDLSYFKSLIGHLQKKLRTLEGSHDSMKKDHEKITSSLRIRISDLETAQEKSFAQLTAETKRKVVELEEEMQKQRARLLEIIAEKDREIEVTKNSLATLYSQHYSSDPVDPQPQQLKSPISRKGSRKLRQSTESIRSALTYHSEAQDDFEGGSPPRPGPFSRSLSTHANESKNIFYEQEISRKEQEISELRHIIRLSEHKIREIEQASLTKDIQYLQIVETLKEEIRVLESRITLQKSEVNLEYLRNVFVQLLNSNTATSRKHILKAIGAVLKLTQAEMRRVDAWNI</sequence>
<dbReference type="InterPro" id="IPR051952">
    <property type="entry name" value="Golgi-autophagy_related"/>
</dbReference>
<evidence type="ECO:0000259" key="8">
    <source>
        <dbReference type="PROSITE" id="PS50913"/>
    </source>
</evidence>
<evidence type="ECO:0000256" key="3">
    <source>
        <dbReference type="ARBA" id="ARBA00022490"/>
    </source>
</evidence>
<dbReference type="InterPro" id="IPR000237">
    <property type="entry name" value="GRIP_dom"/>
</dbReference>
<keyword evidence="4 6" id="KW-0175">Coiled coil</keyword>
<feature type="domain" description="GRIP" evidence="8">
    <location>
        <begin position="565"/>
        <end position="615"/>
    </location>
</feature>
<dbReference type="Pfam" id="PF01465">
    <property type="entry name" value="GRIP"/>
    <property type="match status" value="1"/>
</dbReference>
<dbReference type="PANTHER" id="PTHR23157">
    <property type="entry name" value="GRIP AND COILED-COIL DOMAIN-CONTAINING PROTEIN 1"/>
    <property type="match status" value="1"/>
</dbReference>
<keyword evidence="9" id="KW-1185">Reference proteome</keyword>
<organism evidence="9 10">
    <name type="scientific">Panagrolaimus superbus</name>
    <dbReference type="NCBI Taxonomy" id="310955"/>
    <lineage>
        <taxon>Eukaryota</taxon>
        <taxon>Metazoa</taxon>
        <taxon>Ecdysozoa</taxon>
        <taxon>Nematoda</taxon>
        <taxon>Chromadorea</taxon>
        <taxon>Rhabditida</taxon>
        <taxon>Tylenchina</taxon>
        <taxon>Panagrolaimomorpha</taxon>
        <taxon>Panagrolaimoidea</taxon>
        <taxon>Panagrolaimidae</taxon>
        <taxon>Panagrolaimus</taxon>
    </lineage>
</organism>
<feature type="coiled-coil region" evidence="6">
    <location>
        <begin position="387"/>
        <end position="418"/>
    </location>
</feature>
<dbReference type="PANTHER" id="PTHR23157:SF25">
    <property type="entry name" value="GRIP AND COILED-COIL DOMAIN-CONTAINING PROTEIN 1"/>
    <property type="match status" value="1"/>
</dbReference>
<evidence type="ECO:0000256" key="5">
    <source>
        <dbReference type="ARBA" id="ARBA00023136"/>
    </source>
</evidence>
<evidence type="ECO:0000256" key="6">
    <source>
        <dbReference type="SAM" id="Coils"/>
    </source>
</evidence>
<dbReference type="Proteomes" id="UP000887577">
    <property type="component" value="Unplaced"/>
</dbReference>
<feature type="region of interest" description="Disordered" evidence="7">
    <location>
        <begin position="46"/>
        <end position="72"/>
    </location>
</feature>
<dbReference type="AlphaFoldDB" id="A0A914Y4S5"/>
<dbReference type="GO" id="GO:0005794">
    <property type="term" value="C:Golgi apparatus"/>
    <property type="evidence" value="ECO:0007669"/>
    <property type="project" value="TreeGrafter"/>
</dbReference>
<evidence type="ECO:0000313" key="9">
    <source>
        <dbReference type="Proteomes" id="UP000887577"/>
    </source>
</evidence>
<feature type="region of interest" description="Disordered" evidence="7">
    <location>
        <begin position="433"/>
        <end position="497"/>
    </location>
</feature>
<evidence type="ECO:0000313" key="10">
    <source>
        <dbReference type="WBParaSite" id="PSU_v2.g15200.t1"/>
    </source>
</evidence>